<evidence type="ECO:0000313" key="1">
    <source>
        <dbReference type="EMBL" id="EEQ91723.2"/>
    </source>
</evidence>
<dbReference type="Proteomes" id="UP000002039">
    <property type="component" value="Unassembled WGS sequence"/>
</dbReference>
<organism evidence="1 2">
    <name type="scientific">Ajellomyces dermatitidis (strain ER-3 / ATCC MYA-2586)</name>
    <name type="common">Blastomyces dermatitidis</name>
    <dbReference type="NCBI Taxonomy" id="559297"/>
    <lineage>
        <taxon>Eukaryota</taxon>
        <taxon>Fungi</taxon>
        <taxon>Dikarya</taxon>
        <taxon>Ascomycota</taxon>
        <taxon>Pezizomycotina</taxon>
        <taxon>Eurotiomycetes</taxon>
        <taxon>Eurotiomycetidae</taxon>
        <taxon>Onygenales</taxon>
        <taxon>Ajellomycetaceae</taxon>
        <taxon>Blastomyces</taxon>
    </lineage>
</organism>
<dbReference type="RefSeq" id="XP_045278203.1">
    <property type="nucleotide sequence ID" value="XM_045422601.1"/>
</dbReference>
<keyword evidence="2" id="KW-1185">Reference proteome</keyword>
<gene>
    <name evidence="1" type="ORF">BDCG_06843</name>
</gene>
<name>A0ABP2F442_AJEDR</name>
<reference evidence="2" key="1">
    <citation type="journal article" date="2015" name="PLoS Genet.">
        <title>The dynamic genome and transcriptome of the human fungal pathogen Blastomyces and close relative Emmonsia.</title>
        <authorList>
            <person name="Munoz J.F."/>
            <person name="Gauthier G.M."/>
            <person name="Desjardins C.A."/>
            <person name="Gallo J.E."/>
            <person name="Holder J."/>
            <person name="Sullivan T.D."/>
            <person name="Marty A.J."/>
            <person name="Carmen J.C."/>
            <person name="Chen Z."/>
            <person name="Ding L."/>
            <person name="Gujja S."/>
            <person name="Magrini V."/>
            <person name="Misas E."/>
            <person name="Mitreva M."/>
            <person name="Priest M."/>
            <person name="Saif S."/>
            <person name="Whiston E.A."/>
            <person name="Young S."/>
            <person name="Zeng Q."/>
            <person name="Goldman W.E."/>
            <person name="Mardis E.R."/>
            <person name="Taylor J.W."/>
            <person name="McEwen J.G."/>
            <person name="Clay O.K."/>
            <person name="Klein B.S."/>
            <person name="Cuomo C.A."/>
        </authorList>
    </citation>
    <scope>NUCLEOTIDE SEQUENCE [LARGE SCALE GENOMIC DNA]</scope>
    <source>
        <strain evidence="2">ER-3 / ATCC MYA-2586</strain>
    </source>
</reference>
<accession>A0ABP2F442</accession>
<proteinExistence type="predicted"/>
<sequence>MSTLNAVKFRFLNQPSAQTIRQYITIAYQTATDQKLYPKAILIRSGIHPTTTIDGKYQKDPKGEHLTLCFKDEDMLAKETHVASHGYVDSKTDWKIREARHSPEKPDSTIMKRNGRPIWPSGEVCISQKLITKSLEHKTCNSTPPSSANWWCSGTVKLLQWKEIFSKMRRLKINPQSNISDRKLFIK</sequence>
<evidence type="ECO:0000313" key="2">
    <source>
        <dbReference type="Proteomes" id="UP000002039"/>
    </source>
</evidence>
<dbReference type="GeneID" id="69028665"/>
<protein>
    <submittedName>
        <fullName evidence="1">Uncharacterized protein</fullName>
    </submittedName>
</protein>
<dbReference type="EMBL" id="EQ999979">
    <property type="protein sequence ID" value="EEQ91723.2"/>
    <property type="molecule type" value="Genomic_DNA"/>
</dbReference>